<dbReference type="Proteomes" id="UP001164653">
    <property type="component" value="Chromosome"/>
</dbReference>
<dbReference type="KEGG" id="dpf:ON006_25420"/>
<organism evidence="1 2">
    <name type="scientific">Dyadobacter pollutisoli</name>
    <dbReference type="NCBI Taxonomy" id="2910158"/>
    <lineage>
        <taxon>Bacteria</taxon>
        <taxon>Pseudomonadati</taxon>
        <taxon>Bacteroidota</taxon>
        <taxon>Cytophagia</taxon>
        <taxon>Cytophagales</taxon>
        <taxon>Spirosomataceae</taxon>
        <taxon>Dyadobacter</taxon>
    </lineage>
</organism>
<reference evidence="1" key="1">
    <citation type="submission" date="2022-11" db="EMBL/GenBank/DDBJ databases">
        <title>Dyadobacter pollutisoli sp. nov., isolated from plastic dumped soil.</title>
        <authorList>
            <person name="Kim J.M."/>
            <person name="Kim K.R."/>
            <person name="Lee J.K."/>
            <person name="Hao L."/>
            <person name="Jeon C.O."/>
        </authorList>
    </citation>
    <scope>NUCLEOTIDE SEQUENCE</scope>
    <source>
        <strain evidence="1">U1</strain>
    </source>
</reference>
<evidence type="ECO:0000313" key="1">
    <source>
        <dbReference type="EMBL" id="WAC11063.1"/>
    </source>
</evidence>
<name>A0A9E8N820_9BACT</name>
<gene>
    <name evidence="1" type="ORF">ON006_25420</name>
</gene>
<protein>
    <submittedName>
        <fullName evidence="1">Uncharacterized protein</fullName>
    </submittedName>
</protein>
<sequence>MMNPHAVQSGDPLPGQLNEFIEWEKEQLAQVYLEQLKREGLTDEEIEESLHAKRSIRRRWQSESGYVNIRHEVAQLVTFIEESLNPHSKPSGEPKEGMQAEWLGRNITIWGEYSESLPKTDGQVKEMQREIYSRWHSIAGIVGKEFTI</sequence>
<accession>A0A9E8N820</accession>
<dbReference type="RefSeq" id="WP_244824049.1">
    <property type="nucleotide sequence ID" value="NZ_CP112998.1"/>
</dbReference>
<proteinExistence type="predicted"/>
<dbReference type="EMBL" id="CP112998">
    <property type="protein sequence ID" value="WAC11063.1"/>
    <property type="molecule type" value="Genomic_DNA"/>
</dbReference>
<dbReference type="AlphaFoldDB" id="A0A9E8N820"/>
<evidence type="ECO:0000313" key="2">
    <source>
        <dbReference type="Proteomes" id="UP001164653"/>
    </source>
</evidence>
<keyword evidence="2" id="KW-1185">Reference proteome</keyword>